<feature type="region of interest" description="Disordered" evidence="1">
    <location>
        <begin position="145"/>
        <end position="189"/>
    </location>
</feature>
<sequence length="221" mass="23751">MTNESPKLPHPVPPPLYDSVMTSVPQPPANGPDPAHGQNDLLPSATFAYSHHMSYNNNGAPIHHNKGYHDPPLPVTSPTVPAPYVHQWNPTAGYPPTFMVPSHDPIAPGPPRADSYNFPAPAPACHVPGHTRCIGSVPLAQEATNEGMASVAGPSLEPEGSQNPRPPRASTSTDTFTAGELKRLASRYIRSPESRVRKLRMRQGPPGWSKVNITVEVADRP</sequence>
<proteinExistence type="predicted"/>
<accession>A0AAD4LST5</accession>
<feature type="region of interest" description="Disordered" evidence="1">
    <location>
        <begin position="1"/>
        <end position="42"/>
    </location>
</feature>
<dbReference type="EMBL" id="WTXG01000613">
    <property type="protein sequence ID" value="KAI0287793.1"/>
    <property type="molecule type" value="Genomic_DNA"/>
</dbReference>
<gene>
    <name evidence="2" type="ORF">B0F90DRAFT_1828021</name>
</gene>
<dbReference type="AlphaFoldDB" id="A0AAD4LST5"/>
<name>A0AAD4LST5_9AGAM</name>
<evidence type="ECO:0000313" key="2">
    <source>
        <dbReference type="EMBL" id="KAI0287793.1"/>
    </source>
</evidence>
<keyword evidence="3" id="KW-1185">Reference proteome</keyword>
<comment type="caution">
    <text evidence="2">The sequence shown here is derived from an EMBL/GenBank/DDBJ whole genome shotgun (WGS) entry which is preliminary data.</text>
</comment>
<reference evidence="2" key="1">
    <citation type="journal article" date="2022" name="New Phytol.">
        <title>Evolutionary transition to the ectomycorrhizal habit in the genomes of a hyperdiverse lineage of mushroom-forming fungi.</title>
        <authorList>
            <person name="Looney B."/>
            <person name="Miyauchi S."/>
            <person name="Morin E."/>
            <person name="Drula E."/>
            <person name="Courty P.E."/>
            <person name="Kohler A."/>
            <person name="Kuo A."/>
            <person name="LaButti K."/>
            <person name="Pangilinan J."/>
            <person name="Lipzen A."/>
            <person name="Riley R."/>
            <person name="Andreopoulos W."/>
            <person name="He G."/>
            <person name="Johnson J."/>
            <person name="Nolan M."/>
            <person name="Tritt A."/>
            <person name="Barry K.W."/>
            <person name="Grigoriev I.V."/>
            <person name="Nagy L.G."/>
            <person name="Hibbett D."/>
            <person name="Henrissat B."/>
            <person name="Matheny P.B."/>
            <person name="Labbe J."/>
            <person name="Martin F.M."/>
        </authorList>
    </citation>
    <scope>NUCLEOTIDE SEQUENCE</scope>
    <source>
        <strain evidence="2">BPL690</strain>
    </source>
</reference>
<organism evidence="2 3">
    <name type="scientific">Multifurca ochricompacta</name>
    <dbReference type="NCBI Taxonomy" id="376703"/>
    <lineage>
        <taxon>Eukaryota</taxon>
        <taxon>Fungi</taxon>
        <taxon>Dikarya</taxon>
        <taxon>Basidiomycota</taxon>
        <taxon>Agaricomycotina</taxon>
        <taxon>Agaricomycetes</taxon>
        <taxon>Russulales</taxon>
        <taxon>Russulaceae</taxon>
        <taxon>Multifurca</taxon>
    </lineage>
</organism>
<evidence type="ECO:0000313" key="3">
    <source>
        <dbReference type="Proteomes" id="UP001203297"/>
    </source>
</evidence>
<protein>
    <submittedName>
        <fullName evidence="2">Uncharacterized protein</fullName>
    </submittedName>
</protein>
<evidence type="ECO:0000256" key="1">
    <source>
        <dbReference type="SAM" id="MobiDB-lite"/>
    </source>
</evidence>
<dbReference type="Proteomes" id="UP001203297">
    <property type="component" value="Unassembled WGS sequence"/>
</dbReference>